<dbReference type="EMBL" id="JBITDC010000004">
    <property type="protein sequence ID" value="MFI5675551.1"/>
    <property type="molecule type" value="Genomic_DNA"/>
</dbReference>
<organism evidence="5 6">
    <name type="scientific">Streptomyces cellulosae</name>
    <dbReference type="NCBI Taxonomy" id="1968"/>
    <lineage>
        <taxon>Bacteria</taxon>
        <taxon>Bacillati</taxon>
        <taxon>Actinomycetota</taxon>
        <taxon>Actinomycetes</taxon>
        <taxon>Kitasatosporales</taxon>
        <taxon>Streptomycetaceae</taxon>
        <taxon>Streptomyces</taxon>
    </lineage>
</organism>
<evidence type="ECO:0000259" key="4">
    <source>
        <dbReference type="PROSITE" id="PS01124"/>
    </source>
</evidence>
<dbReference type="Pfam" id="PF12833">
    <property type="entry name" value="HTH_18"/>
    <property type="match status" value="1"/>
</dbReference>
<dbReference type="InterPro" id="IPR050204">
    <property type="entry name" value="AraC_XylS_family_regulators"/>
</dbReference>
<dbReference type="PANTHER" id="PTHR46796">
    <property type="entry name" value="HTH-TYPE TRANSCRIPTIONAL ACTIVATOR RHAS-RELATED"/>
    <property type="match status" value="1"/>
</dbReference>
<dbReference type="SUPFAM" id="SSF46689">
    <property type="entry name" value="Homeodomain-like"/>
    <property type="match status" value="2"/>
</dbReference>
<comment type="caution">
    <text evidence="5">The sequence shown here is derived from an EMBL/GenBank/DDBJ whole genome shotgun (WGS) entry which is preliminary data.</text>
</comment>
<keyword evidence="2" id="KW-0238">DNA-binding</keyword>
<sequence>MRRLAGPDGTWEMVTRLPHPGLRPGVRGYRGFRLAFERSRRRLEVPNASVTLVLGFGDPLRITGADPVGRPGQVVRPGTSYTSLLSGLHTRASVGEHDGRAHGIEVAMAPWTAFTLFRTPMDELADSMVDLTDLLGQPAYDLAAALAETPGWAARFTLLDAFLTARARTGPPVSHRLVWAWRQLVFGGPTGSTVAELAATVGWSERHLERRFREQIGLSPKGAARVLRFRHAVRLLDARLPPSQIAAACGYYDQAHLNREFKAMTGRSPSRFVTERTHGARFAQLDREEGQVTSVVLAGH</sequence>
<dbReference type="Proteomes" id="UP001612415">
    <property type="component" value="Unassembled WGS sequence"/>
</dbReference>
<dbReference type="PANTHER" id="PTHR46796:SF15">
    <property type="entry name" value="BLL1074 PROTEIN"/>
    <property type="match status" value="1"/>
</dbReference>
<evidence type="ECO:0000313" key="5">
    <source>
        <dbReference type="EMBL" id="MFI5675551.1"/>
    </source>
</evidence>
<evidence type="ECO:0000256" key="3">
    <source>
        <dbReference type="ARBA" id="ARBA00023163"/>
    </source>
</evidence>
<keyword evidence="1" id="KW-0805">Transcription regulation</keyword>
<dbReference type="RefSeq" id="WP_398656337.1">
    <property type="nucleotide sequence ID" value="NZ_JBITDC010000004.1"/>
</dbReference>
<dbReference type="SMART" id="SM00342">
    <property type="entry name" value="HTH_ARAC"/>
    <property type="match status" value="1"/>
</dbReference>
<reference evidence="5 6" key="1">
    <citation type="submission" date="2024-10" db="EMBL/GenBank/DDBJ databases">
        <title>The Natural Products Discovery Center: Release of the First 8490 Sequenced Strains for Exploring Actinobacteria Biosynthetic Diversity.</title>
        <authorList>
            <person name="Kalkreuter E."/>
            <person name="Kautsar S.A."/>
            <person name="Yang D."/>
            <person name="Bader C.D."/>
            <person name="Teijaro C.N."/>
            <person name="Fluegel L."/>
            <person name="Davis C.M."/>
            <person name="Simpson J.R."/>
            <person name="Lauterbach L."/>
            <person name="Steele A.D."/>
            <person name="Gui C."/>
            <person name="Meng S."/>
            <person name="Li G."/>
            <person name="Viehrig K."/>
            <person name="Ye F."/>
            <person name="Su P."/>
            <person name="Kiefer A.F."/>
            <person name="Nichols A."/>
            <person name="Cepeda A.J."/>
            <person name="Yan W."/>
            <person name="Fan B."/>
            <person name="Jiang Y."/>
            <person name="Adhikari A."/>
            <person name="Zheng C.-J."/>
            <person name="Schuster L."/>
            <person name="Cowan T.M."/>
            <person name="Smanski M.J."/>
            <person name="Chevrette M.G."/>
            <person name="De Carvalho L.P.S."/>
            <person name="Shen B."/>
        </authorList>
    </citation>
    <scope>NUCLEOTIDE SEQUENCE [LARGE SCALE GENOMIC DNA]</scope>
    <source>
        <strain evidence="5 6">NPDC051599</strain>
    </source>
</reference>
<accession>A0ABW7XZM2</accession>
<gene>
    <name evidence="5" type="ORF">ACIA8P_12880</name>
</gene>
<dbReference type="PROSITE" id="PS01124">
    <property type="entry name" value="HTH_ARAC_FAMILY_2"/>
    <property type="match status" value="1"/>
</dbReference>
<name>A0ABW7XZM2_STRCE</name>
<evidence type="ECO:0000313" key="6">
    <source>
        <dbReference type="Proteomes" id="UP001612415"/>
    </source>
</evidence>
<keyword evidence="3" id="KW-0804">Transcription</keyword>
<evidence type="ECO:0000256" key="2">
    <source>
        <dbReference type="ARBA" id="ARBA00023125"/>
    </source>
</evidence>
<protein>
    <submittedName>
        <fullName evidence="5">Helix-turn-helix domain-containing protein</fullName>
    </submittedName>
</protein>
<feature type="domain" description="HTH araC/xylS-type" evidence="4">
    <location>
        <begin position="193"/>
        <end position="275"/>
    </location>
</feature>
<dbReference type="InterPro" id="IPR018060">
    <property type="entry name" value="HTH_AraC"/>
</dbReference>
<dbReference type="Gene3D" id="1.10.10.60">
    <property type="entry name" value="Homeodomain-like"/>
    <property type="match status" value="1"/>
</dbReference>
<proteinExistence type="predicted"/>
<dbReference type="InterPro" id="IPR009057">
    <property type="entry name" value="Homeodomain-like_sf"/>
</dbReference>
<evidence type="ECO:0000256" key="1">
    <source>
        <dbReference type="ARBA" id="ARBA00023015"/>
    </source>
</evidence>
<keyword evidence="6" id="KW-1185">Reference proteome</keyword>